<evidence type="ECO:0000256" key="5">
    <source>
        <dbReference type="ARBA" id="ARBA00023268"/>
    </source>
</evidence>
<dbReference type="PANTHER" id="PTHR43775">
    <property type="entry name" value="FATTY ACID SYNTHASE"/>
    <property type="match status" value="1"/>
</dbReference>
<evidence type="ECO:0000259" key="7">
    <source>
        <dbReference type="PROSITE" id="PS50075"/>
    </source>
</evidence>
<keyword evidence="2" id="KW-0597">Phosphoprotein</keyword>
<dbReference type="InterPro" id="IPR020806">
    <property type="entry name" value="PKS_PP-bd"/>
</dbReference>
<dbReference type="InterPro" id="IPR036736">
    <property type="entry name" value="ACP-like_sf"/>
</dbReference>
<dbReference type="InterPro" id="IPR009081">
    <property type="entry name" value="PP-bd_ACP"/>
</dbReference>
<keyword evidence="4" id="KW-0560">Oxidoreductase</keyword>
<dbReference type="InterPro" id="IPR011032">
    <property type="entry name" value="GroES-like_sf"/>
</dbReference>
<dbReference type="Pfam" id="PF00550">
    <property type="entry name" value="PP-binding"/>
    <property type="match status" value="1"/>
</dbReference>
<organism evidence="8 9">
    <name type="scientific">Madurella mycetomatis</name>
    <dbReference type="NCBI Taxonomy" id="100816"/>
    <lineage>
        <taxon>Eukaryota</taxon>
        <taxon>Fungi</taxon>
        <taxon>Dikarya</taxon>
        <taxon>Ascomycota</taxon>
        <taxon>Pezizomycotina</taxon>
        <taxon>Sordariomycetes</taxon>
        <taxon>Sordariomycetidae</taxon>
        <taxon>Sordariales</taxon>
        <taxon>Sordariales incertae sedis</taxon>
        <taxon>Madurella</taxon>
    </lineage>
</organism>
<reference evidence="8 9" key="1">
    <citation type="journal article" date="2016" name="Genome Announc.">
        <title>Genome Sequence of Madurella mycetomatis mm55, Isolated from a Human Mycetoma Case in Sudan.</title>
        <authorList>
            <person name="Smit S."/>
            <person name="Derks M.F."/>
            <person name="Bervoets S."/>
            <person name="Fahal A."/>
            <person name="van Leeuwen W."/>
            <person name="van Belkum A."/>
            <person name="van de Sande W.W."/>
        </authorList>
    </citation>
    <scope>NUCLEOTIDE SEQUENCE [LARGE SCALE GENOMIC DNA]</scope>
    <source>
        <strain evidence="9">mm55</strain>
    </source>
</reference>
<dbReference type="Pfam" id="PF08659">
    <property type="entry name" value="KR"/>
    <property type="match status" value="1"/>
</dbReference>
<dbReference type="GO" id="GO:0031177">
    <property type="term" value="F:phosphopantetheine binding"/>
    <property type="evidence" value="ECO:0007669"/>
    <property type="project" value="InterPro"/>
</dbReference>
<dbReference type="EMBL" id="LCTW02000068">
    <property type="protein sequence ID" value="KXX80127.1"/>
    <property type="molecule type" value="Genomic_DNA"/>
</dbReference>
<dbReference type="PANTHER" id="PTHR43775:SF49">
    <property type="entry name" value="SYNTHASE, PUTATIVE (JCVI)-RELATED"/>
    <property type="match status" value="1"/>
</dbReference>
<evidence type="ECO:0000256" key="3">
    <source>
        <dbReference type="ARBA" id="ARBA00022679"/>
    </source>
</evidence>
<proteinExistence type="predicted"/>
<dbReference type="CDD" id="cd05195">
    <property type="entry name" value="enoyl_red"/>
    <property type="match status" value="1"/>
</dbReference>
<dbReference type="InterPro" id="IPR020843">
    <property type="entry name" value="ER"/>
</dbReference>
<comment type="caution">
    <text evidence="8">The sequence shown here is derived from an EMBL/GenBank/DDBJ whole genome shotgun (WGS) entry which is preliminary data.</text>
</comment>
<dbReference type="SUPFAM" id="SSF51735">
    <property type="entry name" value="NAD(P)-binding Rossmann-fold domains"/>
    <property type="match status" value="2"/>
</dbReference>
<dbReference type="AlphaFoldDB" id="A0A175W8Z0"/>
<keyword evidence="3" id="KW-0808">Transferase</keyword>
<evidence type="ECO:0000256" key="1">
    <source>
        <dbReference type="ARBA" id="ARBA00022450"/>
    </source>
</evidence>
<dbReference type="STRING" id="100816.A0A175W8Z0"/>
<dbReference type="GO" id="GO:0004312">
    <property type="term" value="F:fatty acid synthase activity"/>
    <property type="evidence" value="ECO:0007669"/>
    <property type="project" value="TreeGrafter"/>
</dbReference>
<dbReference type="GO" id="GO:0044550">
    <property type="term" value="P:secondary metabolite biosynthetic process"/>
    <property type="evidence" value="ECO:0007669"/>
    <property type="project" value="TreeGrafter"/>
</dbReference>
<feature type="domain" description="Carrier" evidence="7">
    <location>
        <begin position="617"/>
        <end position="702"/>
    </location>
</feature>
<dbReference type="Gene3D" id="1.10.1200.10">
    <property type="entry name" value="ACP-like"/>
    <property type="match status" value="1"/>
</dbReference>
<dbReference type="Proteomes" id="UP000078237">
    <property type="component" value="Unassembled WGS sequence"/>
</dbReference>
<feature type="compositionally biased region" description="Low complexity" evidence="6">
    <location>
        <begin position="585"/>
        <end position="594"/>
    </location>
</feature>
<keyword evidence="5" id="KW-0511">Multifunctional enzyme</keyword>
<evidence type="ECO:0000256" key="4">
    <source>
        <dbReference type="ARBA" id="ARBA00023002"/>
    </source>
</evidence>
<dbReference type="GO" id="GO:0006633">
    <property type="term" value="P:fatty acid biosynthetic process"/>
    <property type="evidence" value="ECO:0007669"/>
    <property type="project" value="TreeGrafter"/>
</dbReference>
<dbReference type="VEuPathDB" id="FungiDB:MMYC01_204345"/>
<accession>A0A175W8Z0</accession>
<sequence>MGIINGPEEAGDGFGVELSGVVRAVGPAVTDLSVGDRVMGISSDAYATMTRTAASRAIKIPEGLTFEDAASMPCVYPTVIHGLINLARLERGQSVLIHSACGGVGLAALHVCNMLGVSEVYATVGSPEKVKYLVDTFGLPPSRIFSSRDAGFLPGVMRETANRGVDVVLNSLSGELLHASWKCVAEFGSMVEIGKRDFLGQGRLEMEPFADNRSFFGVEMWPIIVKQPARIRRLMDQFMGYYHSRALKPIRPVRVFDAVDIEAAIRTMQKGQHIGKFIVRIPEDASVIKSSPTWQSFSLRADASYLLVGGLGGLGRSIATWMAERGAKHFVFLSRSGDKNPHAPALMRDLEGAGCTVQIVAGSVTEMSDVVRAVKQAPKPIAGVIQLSMVLRDHLFADMPFSDWEAVTAPKVQGTWNLHEALSAQQQEQEQEPLDFFVLFGSFSGLVGQKGQANYAAANAFLDAFVQFRHSLGLAASVLDLGAVADVGYVAERPDLVSFFKTTSHHLLREQDVLDALELAIRKSMPTPAPTPASPDQVDSFVPESQITLAMRSTIPLASPQNRNVWKRDPRLSRYHNFEAEKAESSGVGTSGTTATGGDGSDQDAAIRALLAAAEQDPSVVQQDAFIAQFARLIGMAFFSFIMKPVEELDVTANLAILGIDSLVTIEVRNWLRLRFAIDMTVLEILRAENMMGIAKAWAKKFMAKSNM</sequence>
<keyword evidence="1" id="KW-0596">Phosphopantetheine</keyword>
<dbReference type="SUPFAM" id="SSF50129">
    <property type="entry name" value="GroES-like"/>
    <property type="match status" value="1"/>
</dbReference>
<gene>
    <name evidence="8" type="ORF">MMYC01_204345</name>
</gene>
<protein>
    <submittedName>
        <fullName evidence="8">Lovastatin diketide synthase LovF</fullName>
    </submittedName>
</protein>
<dbReference type="SUPFAM" id="SSF47336">
    <property type="entry name" value="ACP-like"/>
    <property type="match status" value="1"/>
</dbReference>
<dbReference type="PROSITE" id="PS50075">
    <property type="entry name" value="CARRIER"/>
    <property type="match status" value="1"/>
</dbReference>
<dbReference type="SMART" id="SM00823">
    <property type="entry name" value="PKS_PP"/>
    <property type="match status" value="1"/>
</dbReference>
<dbReference type="InterPro" id="IPR057326">
    <property type="entry name" value="KR_dom"/>
</dbReference>
<dbReference type="SMART" id="SM00829">
    <property type="entry name" value="PKS_ER"/>
    <property type="match status" value="1"/>
</dbReference>
<dbReference type="InterPro" id="IPR013968">
    <property type="entry name" value="PKS_KR"/>
</dbReference>
<dbReference type="OrthoDB" id="329835at2759"/>
<dbReference type="Pfam" id="PF13602">
    <property type="entry name" value="ADH_zinc_N_2"/>
    <property type="match status" value="1"/>
</dbReference>
<evidence type="ECO:0000256" key="2">
    <source>
        <dbReference type="ARBA" id="ARBA00022553"/>
    </source>
</evidence>
<dbReference type="InterPro" id="IPR050091">
    <property type="entry name" value="PKS_NRPS_Biosynth_Enz"/>
</dbReference>
<keyword evidence="9" id="KW-1185">Reference proteome</keyword>
<dbReference type="Gene3D" id="3.90.180.10">
    <property type="entry name" value="Medium-chain alcohol dehydrogenases, catalytic domain"/>
    <property type="match status" value="1"/>
</dbReference>
<name>A0A175W8Z0_9PEZI</name>
<dbReference type="InterPro" id="IPR036291">
    <property type="entry name" value="NAD(P)-bd_dom_sf"/>
</dbReference>
<dbReference type="GO" id="GO:0016491">
    <property type="term" value="F:oxidoreductase activity"/>
    <property type="evidence" value="ECO:0007669"/>
    <property type="project" value="UniProtKB-KW"/>
</dbReference>
<dbReference type="Gene3D" id="3.40.50.720">
    <property type="entry name" value="NAD(P)-binding Rossmann-like Domain"/>
    <property type="match status" value="1"/>
</dbReference>
<feature type="region of interest" description="Disordered" evidence="6">
    <location>
        <begin position="578"/>
        <end position="600"/>
    </location>
</feature>
<evidence type="ECO:0000256" key="6">
    <source>
        <dbReference type="SAM" id="MobiDB-lite"/>
    </source>
</evidence>
<evidence type="ECO:0000313" key="8">
    <source>
        <dbReference type="EMBL" id="KXX80127.1"/>
    </source>
</evidence>
<dbReference type="SMART" id="SM00822">
    <property type="entry name" value="PKS_KR"/>
    <property type="match status" value="1"/>
</dbReference>
<evidence type="ECO:0000313" key="9">
    <source>
        <dbReference type="Proteomes" id="UP000078237"/>
    </source>
</evidence>